<feature type="domain" description="Chitin-binding type-2" evidence="8">
    <location>
        <begin position="38"/>
        <end position="95"/>
    </location>
</feature>
<keyword evidence="3" id="KW-0677">Repeat</keyword>
<sequence>MINIDHSSIASLAENMCIKTLLVITVFVGCIAGAALPTPRCELSHRPYMLEDAEFCDKYFVCTNGTVTEEFCDDGLVFDVIKDKCELPHAVQCGDRKKQQNPRPISNCPRRNGMFPVSGSCDKFYHCTDGQHTLIACPPGVIFEPLVGACVHADQTNRPNCSASQVLNFVCPNIGSGTNPAVLRFGDHDRLAHPTSCRHFYMCLLTGMPRLGGCTYGLVFNPVSGRCDQPQNVRGCEKWYGEDDPIEEDGIPDASISPAPTSRKINNSAVRTSAPTVSAAKVDSGQVAKSNPQQQPQPMRRLSTATNRFGLVQDDAKNNSDKSDLDVA</sequence>
<dbReference type="InterPro" id="IPR036508">
    <property type="entry name" value="Chitin-bd_dom_sf"/>
</dbReference>
<keyword evidence="7" id="KW-0472">Membrane</keyword>
<dbReference type="GO" id="GO:0005576">
    <property type="term" value="C:extracellular region"/>
    <property type="evidence" value="ECO:0007669"/>
    <property type="project" value="InterPro"/>
</dbReference>
<evidence type="ECO:0000256" key="3">
    <source>
        <dbReference type="ARBA" id="ARBA00022737"/>
    </source>
</evidence>
<keyword evidence="1" id="KW-0147">Chitin-binding</keyword>
<keyword evidence="4" id="KW-1015">Disulfide bond</keyword>
<keyword evidence="10" id="KW-1185">Reference proteome</keyword>
<dbReference type="OrthoDB" id="9991479at2759"/>
<name>A0A8J2RPA2_9CRUS</name>
<dbReference type="PANTHER" id="PTHR23301:SF110">
    <property type="entry name" value="LD43683P-RELATED"/>
    <property type="match status" value="1"/>
</dbReference>
<dbReference type="Proteomes" id="UP000789390">
    <property type="component" value="Unassembled WGS sequence"/>
</dbReference>
<protein>
    <recommendedName>
        <fullName evidence="8">Chitin-binding type-2 domain-containing protein</fullName>
    </recommendedName>
</protein>
<reference evidence="9" key="1">
    <citation type="submission" date="2021-11" db="EMBL/GenBank/DDBJ databases">
        <authorList>
            <person name="Schell T."/>
        </authorList>
    </citation>
    <scope>NUCLEOTIDE SEQUENCE</scope>
    <source>
        <strain evidence="9">M5</strain>
    </source>
</reference>
<dbReference type="InterPro" id="IPR002557">
    <property type="entry name" value="Chitin-bd_dom"/>
</dbReference>
<feature type="compositionally biased region" description="Polar residues" evidence="6">
    <location>
        <begin position="258"/>
        <end position="276"/>
    </location>
</feature>
<evidence type="ECO:0000256" key="7">
    <source>
        <dbReference type="SAM" id="Phobius"/>
    </source>
</evidence>
<feature type="domain" description="Chitin-binding type-2" evidence="8">
    <location>
        <begin position="105"/>
        <end position="163"/>
    </location>
</feature>
<evidence type="ECO:0000256" key="4">
    <source>
        <dbReference type="ARBA" id="ARBA00023157"/>
    </source>
</evidence>
<feature type="transmembrane region" description="Helical" evidence="7">
    <location>
        <begin position="21"/>
        <end position="39"/>
    </location>
</feature>
<evidence type="ECO:0000256" key="5">
    <source>
        <dbReference type="ARBA" id="ARBA00023180"/>
    </source>
</evidence>
<dbReference type="Gene3D" id="2.170.140.10">
    <property type="entry name" value="Chitin binding domain"/>
    <property type="match status" value="3"/>
</dbReference>
<dbReference type="PROSITE" id="PS50940">
    <property type="entry name" value="CHIT_BIND_II"/>
    <property type="match status" value="3"/>
</dbReference>
<feature type="compositionally biased region" description="Polar residues" evidence="6">
    <location>
        <begin position="287"/>
        <end position="307"/>
    </location>
</feature>
<keyword evidence="7" id="KW-0812">Transmembrane</keyword>
<feature type="compositionally biased region" description="Basic and acidic residues" evidence="6">
    <location>
        <begin position="314"/>
        <end position="328"/>
    </location>
</feature>
<evidence type="ECO:0000256" key="2">
    <source>
        <dbReference type="ARBA" id="ARBA00022729"/>
    </source>
</evidence>
<proteinExistence type="predicted"/>
<keyword evidence="2" id="KW-0732">Signal</keyword>
<dbReference type="PANTHER" id="PTHR23301">
    <property type="entry name" value="CHITIN BINDING PERITROPHIN-A"/>
    <property type="match status" value="1"/>
</dbReference>
<dbReference type="Pfam" id="PF01607">
    <property type="entry name" value="CBM_14"/>
    <property type="match status" value="3"/>
</dbReference>
<evidence type="ECO:0000256" key="1">
    <source>
        <dbReference type="ARBA" id="ARBA00022669"/>
    </source>
</evidence>
<comment type="caution">
    <text evidence="9">The sequence shown here is derived from an EMBL/GenBank/DDBJ whole genome shotgun (WGS) entry which is preliminary data.</text>
</comment>
<evidence type="ECO:0000259" key="8">
    <source>
        <dbReference type="PROSITE" id="PS50940"/>
    </source>
</evidence>
<dbReference type="SMART" id="SM00494">
    <property type="entry name" value="ChtBD2"/>
    <property type="match status" value="3"/>
</dbReference>
<evidence type="ECO:0000313" key="10">
    <source>
        <dbReference type="Proteomes" id="UP000789390"/>
    </source>
</evidence>
<organism evidence="9 10">
    <name type="scientific">Daphnia galeata</name>
    <dbReference type="NCBI Taxonomy" id="27404"/>
    <lineage>
        <taxon>Eukaryota</taxon>
        <taxon>Metazoa</taxon>
        <taxon>Ecdysozoa</taxon>
        <taxon>Arthropoda</taxon>
        <taxon>Crustacea</taxon>
        <taxon>Branchiopoda</taxon>
        <taxon>Diplostraca</taxon>
        <taxon>Cladocera</taxon>
        <taxon>Anomopoda</taxon>
        <taxon>Daphniidae</taxon>
        <taxon>Daphnia</taxon>
    </lineage>
</organism>
<evidence type="ECO:0000313" key="9">
    <source>
        <dbReference type="EMBL" id="CAH0102525.1"/>
    </source>
</evidence>
<keyword evidence="7" id="KW-1133">Transmembrane helix</keyword>
<gene>
    <name evidence="9" type="ORF">DGAL_LOCUS4934</name>
</gene>
<evidence type="ECO:0000256" key="6">
    <source>
        <dbReference type="SAM" id="MobiDB-lite"/>
    </source>
</evidence>
<dbReference type="GO" id="GO:0008061">
    <property type="term" value="F:chitin binding"/>
    <property type="evidence" value="ECO:0007669"/>
    <property type="project" value="UniProtKB-KW"/>
</dbReference>
<keyword evidence="5" id="KW-0325">Glycoprotein</keyword>
<dbReference type="AlphaFoldDB" id="A0A8J2RPA2"/>
<dbReference type="EMBL" id="CAKKLH010000084">
    <property type="protein sequence ID" value="CAH0102525.1"/>
    <property type="molecule type" value="Genomic_DNA"/>
</dbReference>
<dbReference type="InterPro" id="IPR051940">
    <property type="entry name" value="Chitin_bind-dev_reg"/>
</dbReference>
<feature type="region of interest" description="Disordered" evidence="6">
    <location>
        <begin position="247"/>
        <end position="328"/>
    </location>
</feature>
<accession>A0A8J2RPA2</accession>
<feature type="domain" description="Chitin-binding type-2" evidence="8">
    <location>
        <begin position="168"/>
        <end position="238"/>
    </location>
</feature>
<dbReference type="SUPFAM" id="SSF57625">
    <property type="entry name" value="Invertebrate chitin-binding proteins"/>
    <property type="match status" value="3"/>
</dbReference>